<feature type="region of interest" description="Disordered" evidence="2">
    <location>
        <begin position="141"/>
        <end position="181"/>
    </location>
</feature>
<reference evidence="3 4" key="2">
    <citation type="submission" date="2018-11" db="EMBL/GenBank/DDBJ databases">
        <authorList>
            <consortium name="Pathogen Informatics"/>
        </authorList>
    </citation>
    <scope>NUCLEOTIDE SEQUENCE [LARGE SCALE GENOMIC DNA]</scope>
    <source>
        <strain evidence="3 4">Egypt</strain>
    </source>
</reference>
<keyword evidence="4" id="KW-1185">Reference proteome</keyword>
<gene>
    <name evidence="3" type="ORF">ECPE_LOCUS11171</name>
</gene>
<evidence type="ECO:0000313" key="4">
    <source>
        <dbReference type="Proteomes" id="UP000272942"/>
    </source>
</evidence>
<dbReference type="WBParaSite" id="ECPE_0001120501-mRNA-1">
    <property type="protein sequence ID" value="ECPE_0001120501-mRNA-1"/>
    <property type="gene ID" value="ECPE_0001120501"/>
</dbReference>
<feature type="compositionally biased region" description="Polar residues" evidence="2">
    <location>
        <begin position="235"/>
        <end position="245"/>
    </location>
</feature>
<dbReference type="Proteomes" id="UP000272942">
    <property type="component" value="Unassembled WGS sequence"/>
</dbReference>
<dbReference type="OrthoDB" id="568137at2759"/>
<name>A0A183AW36_9TREM</name>
<evidence type="ECO:0000313" key="5">
    <source>
        <dbReference type="WBParaSite" id="ECPE_0001120501-mRNA-1"/>
    </source>
</evidence>
<proteinExistence type="predicted"/>
<organism evidence="5">
    <name type="scientific">Echinostoma caproni</name>
    <dbReference type="NCBI Taxonomy" id="27848"/>
    <lineage>
        <taxon>Eukaryota</taxon>
        <taxon>Metazoa</taxon>
        <taxon>Spiralia</taxon>
        <taxon>Lophotrochozoa</taxon>
        <taxon>Platyhelminthes</taxon>
        <taxon>Trematoda</taxon>
        <taxon>Digenea</taxon>
        <taxon>Plagiorchiida</taxon>
        <taxon>Echinostomata</taxon>
        <taxon>Echinostomatoidea</taxon>
        <taxon>Echinostomatidae</taxon>
        <taxon>Echinostoma</taxon>
    </lineage>
</organism>
<evidence type="ECO:0000256" key="1">
    <source>
        <dbReference type="SAM" id="Coils"/>
    </source>
</evidence>
<evidence type="ECO:0000313" key="3">
    <source>
        <dbReference type="EMBL" id="VDP88148.1"/>
    </source>
</evidence>
<feature type="region of interest" description="Disordered" evidence="2">
    <location>
        <begin position="226"/>
        <end position="245"/>
    </location>
</feature>
<protein>
    <submittedName>
        <fullName evidence="5">CCDC92 domain-containing protein</fullName>
    </submittedName>
</protein>
<dbReference type="AlphaFoldDB" id="A0A183AW36"/>
<sequence length="274" mass="30862">MPYDRIAQLQAQNEALMQELTAYRNQCKVYERPHVNGFGDEFRGTIAPEEIRLLVNNLETELLNEKNKNSRQINDYRREVAHLQAELSASTACQRNLSRRIEQLTNELSVFKRQRPPSLPESRPFALGARAASACLSRYQWSQPNDNRSKPGQYGHISRRDSQPRGGSLDLLPGVRKTGAYPNTVRTSSNFVSRGISLPIRRVGSASPHLCRPIVTPVSDSVRHRLDNASRSREPSTASFKPSDCSLRSRSCSKDRTSLSKSVEVSSIFGYFVL</sequence>
<dbReference type="EMBL" id="UZAN01050324">
    <property type="protein sequence ID" value="VDP88148.1"/>
    <property type="molecule type" value="Genomic_DNA"/>
</dbReference>
<keyword evidence="1" id="KW-0175">Coiled coil</keyword>
<feature type="coiled-coil region" evidence="1">
    <location>
        <begin position="55"/>
        <end position="114"/>
    </location>
</feature>
<reference evidence="5" key="1">
    <citation type="submission" date="2016-06" db="UniProtKB">
        <authorList>
            <consortium name="WormBaseParasite"/>
        </authorList>
    </citation>
    <scope>IDENTIFICATION</scope>
</reference>
<accession>A0A183AW36</accession>
<evidence type="ECO:0000256" key="2">
    <source>
        <dbReference type="SAM" id="MobiDB-lite"/>
    </source>
</evidence>